<gene>
    <name evidence="1" type="ORF">H2204_005793</name>
</gene>
<dbReference type="EMBL" id="JAPDRN010000033">
    <property type="protein sequence ID" value="KAJ9635619.1"/>
    <property type="molecule type" value="Genomic_DNA"/>
</dbReference>
<dbReference type="InterPro" id="IPR007344">
    <property type="entry name" value="GrpB/CoaE"/>
</dbReference>
<organism evidence="1 2">
    <name type="scientific">Knufia peltigerae</name>
    <dbReference type="NCBI Taxonomy" id="1002370"/>
    <lineage>
        <taxon>Eukaryota</taxon>
        <taxon>Fungi</taxon>
        <taxon>Dikarya</taxon>
        <taxon>Ascomycota</taxon>
        <taxon>Pezizomycotina</taxon>
        <taxon>Eurotiomycetes</taxon>
        <taxon>Chaetothyriomycetidae</taxon>
        <taxon>Chaetothyriales</taxon>
        <taxon>Trichomeriaceae</taxon>
        <taxon>Knufia</taxon>
    </lineage>
</organism>
<evidence type="ECO:0000313" key="2">
    <source>
        <dbReference type="Proteomes" id="UP001172681"/>
    </source>
</evidence>
<protein>
    <submittedName>
        <fullName evidence="1">Uncharacterized protein</fullName>
    </submittedName>
</protein>
<evidence type="ECO:0000313" key="1">
    <source>
        <dbReference type="EMBL" id="KAJ9635619.1"/>
    </source>
</evidence>
<keyword evidence="2" id="KW-1185">Reference proteome</keyword>
<dbReference type="InterPro" id="IPR043519">
    <property type="entry name" value="NT_sf"/>
</dbReference>
<reference evidence="1" key="1">
    <citation type="submission" date="2022-10" db="EMBL/GenBank/DDBJ databases">
        <title>Culturing micro-colonial fungi from biological soil crusts in the Mojave desert and describing Neophaeococcomyces mojavensis, and introducing the new genera and species Taxawa tesnikishii.</title>
        <authorList>
            <person name="Kurbessoian T."/>
            <person name="Stajich J.E."/>
        </authorList>
    </citation>
    <scope>NUCLEOTIDE SEQUENCE</scope>
    <source>
        <strain evidence="1">TK_35</strain>
    </source>
</reference>
<dbReference type="Pfam" id="PF04229">
    <property type="entry name" value="GrpB"/>
    <property type="match status" value="1"/>
</dbReference>
<dbReference type="PANTHER" id="PTHR34822">
    <property type="entry name" value="GRPB DOMAIN PROTEIN (AFU_ORTHOLOGUE AFUA_1G01530)"/>
    <property type="match status" value="1"/>
</dbReference>
<dbReference type="AlphaFoldDB" id="A0AA39CXA5"/>
<dbReference type="Proteomes" id="UP001172681">
    <property type="component" value="Unassembled WGS sequence"/>
</dbReference>
<dbReference type="SUPFAM" id="SSF81301">
    <property type="entry name" value="Nucleotidyltransferase"/>
    <property type="match status" value="1"/>
</dbReference>
<proteinExistence type="predicted"/>
<name>A0AA39CXA5_9EURO</name>
<sequence>MKVVIEPHNPDWATTFLKIREQLRHTLKDVSIVSIEHVGSTSIPMLKAKPVLDVDIIVHPPALEVTRRALAEAHYTDCGEMNVPGRFAFRQPGNARFDAAHGPGRNGELRYNTYVMIEGCTALRNHLDMKRVLLENPDLREEYSRVKTEMQKRDFENIGQYVSGKTEILCKILRTAGWTDEDLRPVVKVNK</sequence>
<dbReference type="Gene3D" id="3.30.460.10">
    <property type="entry name" value="Beta Polymerase, domain 2"/>
    <property type="match status" value="1"/>
</dbReference>
<accession>A0AA39CXA5</accession>
<dbReference type="PANTHER" id="PTHR34822:SF1">
    <property type="entry name" value="GRPB FAMILY PROTEIN"/>
    <property type="match status" value="1"/>
</dbReference>
<comment type="caution">
    <text evidence="1">The sequence shown here is derived from an EMBL/GenBank/DDBJ whole genome shotgun (WGS) entry which is preliminary data.</text>
</comment>